<sequence length="115" mass="11989">MLGFHEAVNRALGSSRTSAKPSPACLGCDGAMAKRGMVVFITHESFLCMASMVAKTGTVPPNGGPNLQVCPCVNISVKQLRKNGGAGLRRGKENQAYIKWGHGSSASNVGDASRK</sequence>
<dbReference type="AlphaFoldDB" id="A0A7S4GLE5"/>
<gene>
    <name evidence="1" type="ORF">EGYM00163_LOCUS51321</name>
</gene>
<dbReference type="EMBL" id="HBJA01149299">
    <property type="protein sequence ID" value="CAE0840405.1"/>
    <property type="molecule type" value="Transcribed_RNA"/>
</dbReference>
<reference evidence="1" key="1">
    <citation type="submission" date="2021-01" db="EMBL/GenBank/DDBJ databases">
        <authorList>
            <person name="Corre E."/>
            <person name="Pelletier E."/>
            <person name="Niang G."/>
            <person name="Scheremetjew M."/>
            <person name="Finn R."/>
            <person name="Kale V."/>
            <person name="Holt S."/>
            <person name="Cochrane G."/>
            <person name="Meng A."/>
            <person name="Brown T."/>
            <person name="Cohen L."/>
        </authorList>
    </citation>
    <scope>NUCLEOTIDE SEQUENCE</scope>
    <source>
        <strain evidence="1">CCMP1594</strain>
    </source>
</reference>
<protein>
    <submittedName>
        <fullName evidence="1">Uncharacterized protein</fullName>
    </submittedName>
</protein>
<name>A0A7S4GLE5_9EUGL</name>
<proteinExistence type="predicted"/>
<organism evidence="1">
    <name type="scientific">Eutreptiella gymnastica</name>
    <dbReference type="NCBI Taxonomy" id="73025"/>
    <lineage>
        <taxon>Eukaryota</taxon>
        <taxon>Discoba</taxon>
        <taxon>Euglenozoa</taxon>
        <taxon>Euglenida</taxon>
        <taxon>Spirocuta</taxon>
        <taxon>Euglenophyceae</taxon>
        <taxon>Eutreptiales</taxon>
        <taxon>Eutreptiaceae</taxon>
        <taxon>Eutreptiella</taxon>
    </lineage>
</organism>
<evidence type="ECO:0000313" key="1">
    <source>
        <dbReference type="EMBL" id="CAE0840405.1"/>
    </source>
</evidence>
<accession>A0A7S4GLE5</accession>